<proteinExistence type="predicted"/>
<dbReference type="AlphaFoldDB" id="A0A0E9XFP5"/>
<dbReference type="EMBL" id="GBXM01007897">
    <property type="protein sequence ID" value="JAI00681.1"/>
    <property type="molecule type" value="Transcribed_RNA"/>
</dbReference>
<reference evidence="1" key="1">
    <citation type="submission" date="2014-11" db="EMBL/GenBank/DDBJ databases">
        <authorList>
            <person name="Amaro Gonzalez C."/>
        </authorList>
    </citation>
    <scope>NUCLEOTIDE SEQUENCE</scope>
</reference>
<organism evidence="1">
    <name type="scientific">Anguilla anguilla</name>
    <name type="common">European freshwater eel</name>
    <name type="synonym">Muraena anguilla</name>
    <dbReference type="NCBI Taxonomy" id="7936"/>
    <lineage>
        <taxon>Eukaryota</taxon>
        <taxon>Metazoa</taxon>
        <taxon>Chordata</taxon>
        <taxon>Craniata</taxon>
        <taxon>Vertebrata</taxon>
        <taxon>Euteleostomi</taxon>
        <taxon>Actinopterygii</taxon>
        <taxon>Neopterygii</taxon>
        <taxon>Teleostei</taxon>
        <taxon>Anguilliformes</taxon>
        <taxon>Anguillidae</taxon>
        <taxon>Anguilla</taxon>
    </lineage>
</organism>
<evidence type="ECO:0000313" key="1">
    <source>
        <dbReference type="EMBL" id="JAI00681.1"/>
    </source>
</evidence>
<name>A0A0E9XFP5_ANGAN</name>
<protein>
    <submittedName>
        <fullName evidence="1">Uncharacterized protein</fullName>
    </submittedName>
</protein>
<sequence>MKHNLPSIRKSVTWVSKYHHYWPLRLILIYSSSYDGFTVFRSNELV</sequence>
<reference evidence="1" key="2">
    <citation type="journal article" date="2015" name="Fish Shellfish Immunol.">
        <title>Early steps in the European eel (Anguilla anguilla)-Vibrio vulnificus interaction in the gills: Role of the RtxA13 toxin.</title>
        <authorList>
            <person name="Callol A."/>
            <person name="Pajuelo D."/>
            <person name="Ebbesson L."/>
            <person name="Teles M."/>
            <person name="MacKenzie S."/>
            <person name="Amaro C."/>
        </authorList>
    </citation>
    <scope>NUCLEOTIDE SEQUENCE</scope>
</reference>
<accession>A0A0E9XFP5</accession>